<gene>
    <name evidence="11" type="ORF">CR203_12425</name>
</gene>
<comment type="similarity">
    <text evidence="3">Belongs to the multi antimicrobial extrusion (MATE) (TC 2.A.66.1) family.</text>
</comment>
<feature type="transmembrane region" description="Helical" evidence="10">
    <location>
        <begin position="398"/>
        <end position="417"/>
    </location>
</feature>
<dbReference type="NCBIfam" id="TIGR00797">
    <property type="entry name" value="matE"/>
    <property type="match status" value="1"/>
</dbReference>
<dbReference type="InterPro" id="IPR044644">
    <property type="entry name" value="DinF-like"/>
</dbReference>
<dbReference type="GO" id="GO:0015297">
    <property type="term" value="F:antiporter activity"/>
    <property type="evidence" value="ECO:0007669"/>
    <property type="project" value="InterPro"/>
</dbReference>
<keyword evidence="8 10" id="KW-0472">Membrane</keyword>
<protein>
    <recommendedName>
        <fullName evidence="4">Probable multidrug resistance protein NorM</fullName>
    </recommendedName>
    <alternativeName>
        <fullName evidence="9">Multidrug-efflux transporter</fullName>
    </alternativeName>
</protein>
<feature type="transmembrane region" description="Helical" evidence="10">
    <location>
        <begin position="284"/>
        <end position="308"/>
    </location>
</feature>
<dbReference type="CDD" id="cd13136">
    <property type="entry name" value="MATE_DinF_like"/>
    <property type="match status" value="1"/>
</dbReference>
<evidence type="ECO:0000313" key="11">
    <source>
        <dbReference type="EMBL" id="RKL67301.1"/>
    </source>
</evidence>
<dbReference type="PANTHER" id="PTHR43298">
    <property type="entry name" value="MULTIDRUG RESISTANCE PROTEIN NORM-RELATED"/>
    <property type="match status" value="1"/>
</dbReference>
<evidence type="ECO:0000256" key="6">
    <source>
        <dbReference type="ARBA" id="ARBA00022692"/>
    </source>
</evidence>
<evidence type="ECO:0000256" key="10">
    <source>
        <dbReference type="SAM" id="Phobius"/>
    </source>
</evidence>
<feature type="transmembrane region" description="Helical" evidence="10">
    <location>
        <begin position="364"/>
        <end position="386"/>
    </location>
</feature>
<sequence>MGTSSSLPPVPLQTEVSSKQYMKLAIPLMISTMTTPLLSSVDTAVVGQLTDPSYIGGVAVGSIVFNTLFWVLGFLRLSTSGFTAQAHGANNEKELYQAFIRPFMIAVFFGLAFIIFQEPIRWLSLTVIHPTTEVAEQAKLYFNIRIWSSPFTLVNYVILGWLIGKSYVKSALFIQIGMNSINILLDLLFVHVFNWGVQGVAFASLLAELSAVLSGIILLLLLNKTLLNWSLFSWSDISNTSSFKKMLEVNRDLFIRSVCLLTVYTMFTSLGARMDDTTLAANAILFQIHFLLAYCFGGLSNASSILIGRSIGMKQPKLFHNILKLSAKWGIIFSVALTLSLVAGAEVIISFYTSIPEVQRLSEIYFFWLLLFPIFTFWGIQLNGVFSGATEAAPIRNSLIVSMLVFITSAAILVPIFQNHGLWASFILFSLARSISLGMYVPKLSARVFPEKTIETKYFKDTMDR</sequence>
<dbReference type="RefSeq" id="WP_110937211.1">
    <property type="nucleotide sequence ID" value="NZ_KZ614146.1"/>
</dbReference>
<feature type="transmembrane region" description="Helical" evidence="10">
    <location>
        <begin position="253"/>
        <end position="272"/>
    </location>
</feature>
<feature type="transmembrane region" description="Helical" evidence="10">
    <location>
        <begin position="171"/>
        <end position="193"/>
    </location>
</feature>
<evidence type="ECO:0000256" key="4">
    <source>
        <dbReference type="ARBA" id="ARBA00020268"/>
    </source>
</evidence>
<dbReference type="OrthoDB" id="9776324at2"/>
<feature type="transmembrane region" description="Helical" evidence="10">
    <location>
        <begin position="53"/>
        <end position="77"/>
    </location>
</feature>
<comment type="subcellular location">
    <subcellularLocation>
        <location evidence="2">Membrane</location>
        <topology evidence="2">Multi-pass membrane protein</topology>
    </subcellularLocation>
</comment>
<evidence type="ECO:0000256" key="3">
    <source>
        <dbReference type="ARBA" id="ARBA00010199"/>
    </source>
</evidence>
<evidence type="ECO:0000313" key="12">
    <source>
        <dbReference type="Proteomes" id="UP000281498"/>
    </source>
</evidence>
<evidence type="ECO:0000256" key="1">
    <source>
        <dbReference type="ARBA" id="ARBA00003408"/>
    </source>
</evidence>
<feature type="transmembrane region" description="Helical" evidence="10">
    <location>
        <begin position="146"/>
        <end position="164"/>
    </location>
</feature>
<keyword evidence="5" id="KW-0813">Transport</keyword>
<evidence type="ECO:0000256" key="9">
    <source>
        <dbReference type="ARBA" id="ARBA00031636"/>
    </source>
</evidence>
<feature type="transmembrane region" description="Helical" evidence="10">
    <location>
        <begin position="98"/>
        <end position="116"/>
    </location>
</feature>
<feature type="transmembrane region" description="Helical" evidence="10">
    <location>
        <begin position="199"/>
        <end position="222"/>
    </location>
</feature>
<dbReference type="InterPro" id="IPR050222">
    <property type="entry name" value="MATE_MdtK"/>
</dbReference>
<comment type="caution">
    <text evidence="11">The sequence shown here is derived from an EMBL/GenBank/DDBJ whole genome shotgun (WGS) entry which is preliminary data.</text>
</comment>
<feature type="transmembrane region" description="Helical" evidence="10">
    <location>
        <begin position="329"/>
        <end position="352"/>
    </location>
</feature>
<dbReference type="EMBL" id="PDOE01000004">
    <property type="protein sequence ID" value="RKL67301.1"/>
    <property type="molecule type" value="Genomic_DNA"/>
</dbReference>
<dbReference type="GO" id="GO:0042910">
    <property type="term" value="F:xenobiotic transmembrane transporter activity"/>
    <property type="evidence" value="ECO:0007669"/>
    <property type="project" value="InterPro"/>
</dbReference>
<dbReference type="GO" id="GO:0005886">
    <property type="term" value="C:plasma membrane"/>
    <property type="evidence" value="ECO:0007669"/>
    <property type="project" value="TreeGrafter"/>
</dbReference>
<dbReference type="PANTHER" id="PTHR43298:SF2">
    <property type="entry name" value="FMN_FAD EXPORTER YEEO-RELATED"/>
    <property type="match status" value="1"/>
</dbReference>
<evidence type="ECO:0000256" key="7">
    <source>
        <dbReference type="ARBA" id="ARBA00022989"/>
    </source>
</evidence>
<keyword evidence="7 10" id="KW-1133">Transmembrane helix</keyword>
<dbReference type="InterPro" id="IPR002528">
    <property type="entry name" value="MATE_fam"/>
</dbReference>
<keyword evidence="12" id="KW-1185">Reference proteome</keyword>
<dbReference type="AlphaFoldDB" id="A0A3A9KA34"/>
<dbReference type="Pfam" id="PF01554">
    <property type="entry name" value="MatE"/>
    <property type="match status" value="2"/>
</dbReference>
<evidence type="ECO:0000256" key="2">
    <source>
        <dbReference type="ARBA" id="ARBA00004141"/>
    </source>
</evidence>
<accession>A0A3A9KA34</accession>
<proteinExistence type="inferred from homology"/>
<name>A0A3A9KA34_9BACI</name>
<dbReference type="Proteomes" id="UP000281498">
    <property type="component" value="Unassembled WGS sequence"/>
</dbReference>
<evidence type="ECO:0000256" key="5">
    <source>
        <dbReference type="ARBA" id="ARBA00022448"/>
    </source>
</evidence>
<comment type="function">
    <text evidence="1">Multidrug efflux pump.</text>
</comment>
<feature type="transmembrane region" description="Helical" evidence="10">
    <location>
        <begin position="423"/>
        <end position="442"/>
    </location>
</feature>
<organism evidence="11 12">
    <name type="scientific">Salipaludibacillus neizhouensis</name>
    <dbReference type="NCBI Taxonomy" id="885475"/>
    <lineage>
        <taxon>Bacteria</taxon>
        <taxon>Bacillati</taxon>
        <taxon>Bacillota</taxon>
        <taxon>Bacilli</taxon>
        <taxon>Bacillales</taxon>
        <taxon>Bacillaceae</taxon>
    </lineage>
</organism>
<keyword evidence="6 10" id="KW-0812">Transmembrane</keyword>
<evidence type="ECO:0000256" key="8">
    <source>
        <dbReference type="ARBA" id="ARBA00023136"/>
    </source>
</evidence>
<reference evidence="11 12" key="1">
    <citation type="submission" date="2017-10" db="EMBL/GenBank/DDBJ databases">
        <title>Bacillus sp. nov., a halophilic bacterium isolated from a Keqin Lake.</title>
        <authorList>
            <person name="Wang H."/>
        </authorList>
    </citation>
    <scope>NUCLEOTIDE SEQUENCE [LARGE SCALE GENOMIC DNA]</scope>
    <source>
        <strain evidence="11 12">KCTC 13187</strain>
    </source>
</reference>